<reference evidence="1 2" key="1">
    <citation type="submission" date="2016-11" db="EMBL/GenBank/DDBJ databases">
        <authorList>
            <person name="Jaros S."/>
            <person name="Januszkiewicz K."/>
            <person name="Wedrychowicz H."/>
        </authorList>
    </citation>
    <scope>NUCLEOTIDE SEQUENCE [LARGE SCALE GENOMIC DNA]</scope>
    <source>
        <strain evidence="1 2">GAS138</strain>
    </source>
</reference>
<evidence type="ECO:0000313" key="2">
    <source>
        <dbReference type="Proteomes" id="UP000189796"/>
    </source>
</evidence>
<protein>
    <submittedName>
        <fullName evidence="1">Uncharacterized protein</fullName>
    </submittedName>
</protein>
<organism evidence="1 2">
    <name type="scientific">Bradyrhizobium erythrophlei</name>
    <dbReference type="NCBI Taxonomy" id="1437360"/>
    <lineage>
        <taxon>Bacteria</taxon>
        <taxon>Pseudomonadati</taxon>
        <taxon>Pseudomonadota</taxon>
        <taxon>Alphaproteobacteria</taxon>
        <taxon>Hyphomicrobiales</taxon>
        <taxon>Nitrobacteraceae</taxon>
        <taxon>Bradyrhizobium</taxon>
    </lineage>
</organism>
<gene>
    <name evidence="1" type="ORF">SAMN05443248_4201</name>
</gene>
<evidence type="ECO:0000313" key="1">
    <source>
        <dbReference type="EMBL" id="SHH24742.1"/>
    </source>
</evidence>
<dbReference type="AlphaFoldDB" id="A0A1M5REF0"/>
<dbReference type="Proteomes" id="UP000189796">
    <property type="component" value="Chromosome I"/>
</dbReference>
<dbReference type="EMBL" id="LT670817">
    <property type="protein sequence ID" value="SHH24742.1"/>
    <property type="molecule type" value="Genomic_DNA"/>
</dbReference>
<proteinExistence type="predicted"/>
<accession>A0A1M5REF0</accession>
<name>A0A1M5REF0_9BRAD</name>
<sequence length="82" mass="8789">MWNPDFHGAGYAVLNIQGRSELLPPKPGKTLPRYDTLEFKVARSNVNGQAVDLIVCEGVVVDPPKRQAGRLTAGAAMTIIGT</sequence>